<evidence type="ECO:0000313" key="3">
    <source>
        <dbReference type="Proteomes" id="UP000019489"/>
    </source>
</evidence>
<gene>
    <name evidence="2" type="ORF">N865_03080</name>
</gene>
<feature type="domain" description="Polysaccharide pyruvyl transferase" evidence="1">
    <location>
        <begin position="103"/>
        <end position="212"/>
    </location>
</feature>
<accession>W9G9V5</accession>
<dbReference type="AlphaFoldDB" id="W9G9V5"/>
<evidence type="ECO:0000259" key="1">
    <source>
        <dbReference type="Pfam" id="PF04230"/>
    </source>
</evidence>
<dbReference type="PATRIC" id="fig|1386089.3.peg.887"/>
<sequence length="293" mass="32215">MRYDSPTRRRLRAVSRLARSMAHRSSFPTARIVRAYWWDGHANFGDALTPWLLRPRGVVPVLVPPERAQVVGVGSILEHLPRDFSGLVWGTGLIADHRLELPNARFLAVRGHWTRERLGLTGGMAVGDPALLAATVLPRPVVCWPLGIIPHADHHGDPVLRSFLARHPGTVRFIDVRRGPDHVVREIASCAAVLSTSLHGLVIADSYDIPAAWATLTPPLIGDTFKFHDHESVVTPGRSRRVELRADATVGDIVALTARADRDRVSESVERLAAAVDAFPASRDLPLLAGRRR</sequence>
<protein>
    <recommendedName>
        <fullName evidence="1">Polysaccharide pyruvyl transferase domain-containing protein</fullName>
    </recommendedName>
</protein>
<reference evidence="2 3" key="1">
    <citation type="submission" date="2013-08" db="EMBL/GenBank/DDBJ databases">
        <title>Intrasporangium oryzae NRRL B-24470.</title>
        <authorList>
            <person name="Liu H."/>
            <person name="Wang G."/>
        </authorList>
    </citation>
    <scope>NUCLEOTIDE SEQUENCE [LARGE SCALE GENOMIC DNA]</scope>
    <source>
        <strain evidence="2 3">NRRL B-24470</strain>
    </source>
</reference>
<organism evidence="2 3">
    <name type="scientific">Intrasporangium oryzae NRRL B-24470</name>
    <dbReference type="NCBI Taxonomy" id="1386089"/>
    <lineage>
        <taxon>Bacteria</taxon>
        <taxon>Bacillati</taxon>
        <taxon>Actinomycetota</taxon>
        <taxon>Actinomycetes</taxon>
        <taxon>Micrococcales</taxon>
        <taxon>Intrasporangiaceae</taxon>
        <taxon>Intrasporangium</taxon>
    </lineage>
</organism>
<keyword evidence="3" id="KW-1185">Reference proteome</keyword>
<name>W9G9V5_9MICO</name>
<dbReference type="eggNOG" id="COG2327">
    <property type="taxonomic scope" value="Bacteria"/>
</dbReference>
<dbReference type="OrthoDB" id="9803627at2"/>
<dbReference type="InterPro" id="IPR007345">
    <property type="entry name" value="Polysacch_pyruvyl_Trfase"/>
</dbReference>
<dbReference type="Proteomes" id="UP000019489">
    <property type="component" value="Unassembled WGS sequence"/>
</dbReference>
<dbReference type="STRING" id="1386089.N865_03080"/>
<comment type="caution">
    <text evidence="2">The sequence shown here is derived from an EMBL/GenBank/DDBJ whole genome shotgun (WGS) entry which is preliminary data.</text>
</comment>
<dbReference type="Pfam" id="PF04230">
    <property type="entry name" value="PS_pyruv_trans"/>
    <property type="match status" value="1"/>
</dbReference>
<evidence type="ECO:0000313" key="2">
    <source>
        <dbReference type="EMBL" id="EWT02860.1"/>
    </source>
</evidence>
<proteinExistence type="predicted"/>
<dbReference type="EMBL" id="AWSA01000007">
    <property type="protein sequence ID" value="EWT02860.1"/>
    <property type="molecule type" value="Genomic_DNA"/>
</dbReference>
<dbReference type="RefSeq" id="WP_034802001.1">
    <property type="nucleotide sequence ID" value="NZ_AWSA01000007.1"/>
</dbReference>